<dbReference type="EMBL" id="SMJW01000078">
    <property type="protein sequence ID" value="TDC14792.1"/>
    <property type="molecule type" value="Genomic_DNA"/>
</dbReference>
<proteinExistence type="predicted"/>
<accession>A0A4R4P445</accession>
<organism evidence="1 2">
    <name type="scientific">Actinomadura bangladeshensis</name>
    <dbReference type="NCBI Taxonomy" id="453573"/>
    <lineage>
        <taxon>Bacteria</taxon>
        <taxon>Bacillati</taxon>
        <taxon>Actinomycetota</taxon>
        <taxon>Actinomycetes</taxon>
        <taxon>Streptosporangiales</taxon>
        <taxon>Thermomonosporaceae</taxon>
        <taxon>Actinomadura</taxon>
    </lineage>
</organism>
<gene>
    <name evidence="1" type="ORF">E1284_17285</name>
</gene>
<evidence type="ECO:0000313" key="2">
    <source>
        <dbReference type="Proteomes" id="UP000295431"/>
    </source>
</evidence>
<evidence type="ECO:0000313" key="1">
    <source>
        <dbReference type="EMBL" id="TDC14792.1"/>
    </source>
</evidence>
<dbReference type="OrthoDB" id="4558101at2"/>
<sequence>MKFVLEVDMSEGAVAEDAAKELGRILRYWAGNVRHYDLKAGDESSIYDSDYRDVGRWQIVETA</sequence>
<dbReference type="AlphaFoldDB" id="A0A4R4P445"/>
<dbReference type="RefSeq" id="WP_131940123.1">
    <property type="nucleotide sequence ID" value="NZ_SMJW01000078.1"/>
</dbReference>
<name>A0A4R4P445_9ACTN</name>
<protein>
    <submittedName>
        <fullName evidence="1">Uncharacterized protein</fullName>
    </submittedName>
</protein>
<keyword evidence="2" id="KW-1185">Reference proteome</keyword>
<reference evidence="1 2" key="1">
    <citation type="submission" date="2019-03" db="EMBL/GenBank/DDBJ databases">
        <title>Draft genome sequences of novel Actinobacteria.</title>
        <authorList>
            <person name="Sahin N."/>
            <person name="Ay H."/>
            <person name="Saygin H."/>
        </authorList>
    </citation>
    <scope>NUCLEOTIDE SEQUENCE [LARGE SCALE GENOMIC DNA]</scope>
    <source>
        <strain evidence="1 2">DSM 45347</strain>
    </source>
</reference>
<dbReference type="Proteomes" id="UP000295431">
    <property type="component" value="Unassembled WGS sequence"/>
</dbReference>
<comment type="caution">
    <text evidence="1">The sequence shown here is derived from an EMBL/GenBank/DDBJ whole genome shotgun (WGS) entry which is preliminary data.</text>
</comment>